<dbReference type="Proteomes" id="UP001500063">
    <property type="component" value="Unassembled WGS sequence"/>
</dbReference>
<dbReference type="EMBL" id="BAAABW010000018">
    <property type="protein sequence ID" value="GAA0355697.1"/>
    <property type="molecule type" value="Genomic_DNA"/>
</dbReference>
<name>A0ABP3GV91_9ACTN</name>
<evidence type="ECO:0000313" key="1">
    <source>
        <dbReference type="EMBL" id="GAA0355697.1"/>
    </source>
</evidence>
<keyword evidence="2" id="KW-1185">Reference proteome</keyword>
<accession>A0ABP3GV91</accession>
<comment type="caution">
    <text evidence="1">The sequence shown here is derived from an EMBL/GenBank/DDBJ whole genome shotgun (WGS) entry which is preliminary data.</text>
</comment>
<protein>
    <submittedName>
        <fullName evidence="1">Uncharacterized protein</fullName>
    </submittedName>
</protein>
<gene>
    <name evidence="1" type="ORF">GCM10010319_36110</name>
</gene>
<dbReference type="RefSeq" id="WP_344118898.1">
    <property type="nucleotide sequence ID" value="NZ_BAAABW010000018.1"/>
</dbReference>
<sequence length="97" mass="11183">MPTGTWPDRPGWRHRTPRSFRRRPRRCWRIGSPPPGDWPTSGYIEAAERLLLRLFYSFALPEGITYDLIAELHTCLGDTESSTRWAQAKTKLLALTA</sequence>
<proteinExistence type="predicted"/>
<organism evidence="1 2">
    <name type="scientific">Streptomyces blastmyceticus</name>
    <dbReference type="NCBI Taxonomy" id="68180"/>
    <lineage>
        <taxon>Bacteria</taxon>
        <taxon>Bacillati</taxon>
        <taxon>Actinomycetota</taxon>
        <taxon>Actinomycetes</taxon>
        <taxon>Kitasatosporales</taxon>
        <taxon>Streptomycetaceae</taxon>
        <taxon>Streptomyces</taxon>
    </lineage>
</organism>
<reference evidence="2" key="1">
    <citation type="journal article" date="2019" name="Int. J. Syst. Evol. Microbiol.">
        <title>The Global Catalogue of Microorganisms (GCM) 10K type strain sequencing project: providing services to taxonomists for standard genome sequencing and annotation.</title>
        <authorList>
            <consortium name="The Broad Institute Genomics Platform"/>
            <consortium name="The Broad Institute Genome Sequencing Center for Infectious Disease"/>
            <person name="Wu L."/>
            <person name="Ma J."/>
        </authorList>
    </citation>
    <scope>NUCLEOTIDE SEQUENCE [LARGE SCALE GENOMIC DNA]</scope>
    <source>
        <strain evidence="2">JCM 4565</strain>
    </source>
</reference>
<evidence type="ECO:0000313" key="2">
    <source>
        <dbReference type="Proteomes" id="UP001500063"/>
    </source>
</evidence>